<evidence type="ECO:0000256" key="5">
    <source>
        <dbReference type="PROSITE-ProRule" id="PRU01091"/>
    </source>
</evidence>
<evidence type="ECO:0000256" key="2">
    <source>
        <dbReference type="ARBA" id="ARBA00023125"/>
    </source>
</evidence>
<evidence type="ECO:0000313" key="8">
    <source>
        <dbReference type="EMBL" id="QPS09730.1"/>
    </source>
</evidence>
<dbReference type="Gene3D" id="6.10.250.690">
    <property type="match status" value="1"/>
</dbReference>
<keyword evidence="2 5" id="KW-0238">DNA-binding</keyword>
<dbReference type="SMART" id="SM00862">
    <property type="entry name" value="Trans_reg_C"/>
    <property type="match status" value="1"/>
</dbReference>
<dbReference type="Gene3D" id="3.40.50.2300">
    <property type="match status" value="1"/>
</dbReference>
<dbReference type="CDD" id="cd00383">
    <property type="entry name" value="trans_reg_C"/>
    <property type="match status" value="1"/>
</dbReference>
<accession>A0A7T2W0H1</accession>
<sequence>MKLLVVEDHQDLRALLQAHLERMGFAVDVAATGRQALDALAVADYEALILDLGLPDMDGMQVLARCDDRRRRTPCIILTARDALESRLAGLNCGADDYVLKPFDISELQARVRAVLRRAQGGREPRLSLGNLAFETDSRHATVDGRHIDLLRREAMLLEEMLRVWPRIVVKERMEEHLYASRESVTLNAVEALISRLRRKLRDGGANVLIDTVRGVGYRMVLPAAAHEEHQS</sequence>
<dbReference type="InterPro" id="IPR001789">
    <property type="entry name" value="Sig_transdc_resp-reg_receiver"/>
</dbReference>
<organism evidence="8 9">
    <name type="scientific">Delftia acidovorans</name>
    <name type="common">Pseudomonas acidovorans</name>
    <name type="synonym">Comamonas acidovorans</name>
    <dbReference type="NCBI Taxonomy" id="80866"/>
    <lineage>
        <taxon>Bacteria</taxon>
        <taxon>Pseudomonadati</taxon>
        <taxon>Pseudomonadota</taxon>
        <taxon>Betaproteobacteria</taxon>
        <taxon>Burkholderiales</taxon>
        <taxon>Comamonadaceae</taxon>
        <taxon>Delftia</taxon>
    </lineage>
</organism>
<dbReference type="InterPro" id="IPR039420">
    <property type="entry name" value="WalR-like"/>
</dbReference>
<dbReference type="InterPro" id="IPR011006">
    <property type="entry name" value="CheY-like_superfamily"/>
</dbReference>
<dbReference type="PROSITE" id="PS51755">
    <property type="entry name" value="OMPR_PHOB"/>
    <property type="match status" value="1"/>
</dbReference>
<evidence type="ECO:0000256" key="4">
    <source>
        <dbReference type="PROSITE-ProRule" id="PRU00169"/>
    </source>
</evidence>
<feature type="domain" description="OmpR/PhoB-type" evidence="7">
    <location>
        <begin position="124"/>
        <end position="222"/>
    </location>
</feature>
<dbReference type="GO" id="GO:0000976">
    <property type="term" value="F:transcription cis-regulatory region binding"/>
    <property type="evidence" value="ECO:0007669"/>
    <property type="project" value="TreeGrafter"/>
</dbReference>
<dbReference type="EMBL" id="CP065668">
    <property type="protein sequence ID" value="QPS09730.1"/>
    <property type="molecule type" value="Genomic_DNA"/>
</dbReference>
<dbReference type="SUPFAM" id="SSF52172">
    <property type="entry name" value="CheY-like"/>
    <property type="match status" value="1"/>
</dbReference>
<keyword evidence="4" id="KW-0597">Phosphoprotein</keyword>
<dbReference type="Pfam" id="PF00486">
    <property type="entry name" value="Trans_reg_C"/>
    <property type="match status" value="1"/>
</dbReference>
<name>A0A7T2W0H1_DELAC</name>
<dbReference type="GO" id="GO:0000156">
    <property type="term" value="F:phosphorelay response regulator activity"/>
    <property type="evidence" value="ECO:0007669"/>
    <property type="project" value="TreeGrafter"/>
</dbReference>
<keyword evidence="3" id="KW-0804">Transcription</keyword>
<dbReference type="AlphaFoldDB" id="A0A7T2W0H1"/>
<evidence type="ECO:0000313" key="9">
    <source>
        <dbReference type="Proteomes" id="UP000594778"/>
    </source>
</evidence>
<dbReference type="InterPro" id="IPR001867">
    <property type="entry name" value="OmpR/PhoB-type_DNA-bd"/>
</dbReference>
<dbReference type="InterPro" id="IPR036388">
    <property type="entry name" value="WH-like_DNA-bd_sf"/>
</dbReference>
<dbReference type="GO" id="GO:0005829">
    <property type="term" value="C:cytosol"/>
    <property type="evidence" value="ECO:0007669"/>
    <property type="project" value="TreeGrafter"/>
</dbReference>
<dbReference type="RefSeq" id="WP_183020432.1">
    <property type="nucleotide sequence ID" value="NZ_CP065668.1"/>
</dbReference>
<dbReference type="SMART" id="SM00448">
    <property type="entry name" value="REC"/>
    <property type="match status" value="1"/>
</dbReference>
<feature type="domain" description="Response regulatory" evidence="6">
    <location>
        <begin position="2"/>
        <end position="116"/>
    </location>
</feature>
<protein>
    <submittedName>
        <fullName evidence="8">Response regulator transcription factor</fullName>
    </submittedName>
</protein>
<proteinExistence type="predicted"/>
<dbReference type="Proteomes" id="UP000594778">
    <property type="component" value="Chromosome"/>
</dbReference>
<reference evidence="8 9" key="1">
    <citation type="submission" date="2020-12" db="EMBL/GenBank/DDBJ databases">
        <title>FDA dAtabase for Regulatory Grade micrObial Sequences (FDA-ARGOS): Supporting development and validation of Infectious Disease Dx tests.</title>
        <authorList>
            <person name="Sproer C."/>
            <person name="Gronow S."/>
            <person name="Severitt S."/>
            <person name="Schroder I."/>
            <person name="Tallon L."/>
            <person name="Sadzewicz L."/>
            <person name="Zhao X."/>
            <person name="Boylan J."/>
            <person name="Ott S."/>
            <person name="Bowen H."/>
            <person name="Vavikolanu K."/>
            <person name="Mehta A."/>
            <person name="Aluvathingal J."/>
            <person name="Nadendla S."/>
            <person name="Lowell S."/>
            <person name="Myers T."/>
            <person name="Yan Y."/>
            <person name="Sichtig H."/>
        </authorList>
    </citation>
    <scope>NUCLEOTIDE SEQUENCE [LARGE SCALE GENOMIC DNA]</scope>
    <source>
        <strain evidence="8 9">FDAARGOS_909</strain>
    </source>
</reference>
<feature type="DNA-binding region" description="OmpR/PhoB-type" evidence="5">
    <location>
        <begin position="124"/>
        <end position="222"/>
    </location>
</feature>
<dbReference type="PROSITE" id="PS50110">
    <property type="entry name" value="RESPONSE_REGULATORY"/>
    <property type="match status" value="1"/>
</dbReference>
<dbReference type="Pfam" id="PF00072">
    <property type="entry name" value="Response_reg"/>
    <property type="match status" value="1"/>
</dbReference>
<evidence type="ECO:0000256" key="1">
    <source>
        <dbReference type="ARBA" id="ARBA00023015"/>
    </source>
</evidence>
<keyword evidence="1" id="KW-0805">Transcription regulation</keyword>
<dbReference type="Gene3D" id="1.10.10.10">
    <property type="entry name" value="Winged helix-like DNA-binding domain superfamily/Winged helix DNA-binding domain"/>
    <property type="match status" value="1"/>
</dbReference>
<evidence type="ECO:0000259" key="7">
    <source>
        <dbReference type="PROSITE" id="PS51755"/>
    </source>
</evidence>
<dbReference type="GO" id="GO:0032993">
    <property type="term" value="C:protein-DNA complex"/>
    <property type="evidence" value="ECO:0007669"/>
    <property type="project" value="TreeGrafter"/>
</dbReference>
<gene>
    <name evidence="8" type="ORF">I6G66_06855</name>
</gene>
<dbReference type="CDD" id="cd17624">
    <property type="entry name" value="REC_OmpR_PmrA-like"/>
    <property type="match status" value="1"/>
</dbReference>
<dbReference type="GO" id="GO:0006355">
    <property type="term" value="P:regulation of DNA-templated transcription"/>
    <property type="evidence" value="ECO:0007669"/>
    <property type="project" value="InterPro"/>
</dbReference>
<evidence type="ECO:0000259" key="6">
    <source>
        <dbReference type="PROSITE" id="PS50110"/>
    </source>
</evidence>
<dbReference type="PANTHER" id="PTHR48111:SF67">
    <property type="entry name" value="TRANSCRIPTIONAL REGULATORY PROTEIN TCTD"/>
    <property type="match status" value="1"/>
</dbReference>
<dbReference type="PANTHER" id="PTHR48111">
    <property type="entry name" value="REGULATOR OF RPOS"/>
    <property type="match status" value="1"/>
</dbReference>
<feature type="modified residue" description="4-aspartylphosphate" evidence="4">
    <location>
        <position position="51"/>
    </location>
</feature>
<evidence type="ECO:0000256" key="3">
    <source>
        <dbReference type="ARBA" id="ARBA00023163"/>
    </source>
</evidence>